<dbReference type="InterPro" id="IPR013783">
    <property type="entry name" value="Ig-like_fold"/>
</dbReference>
<evidence type="ECO:0000256" key="7">
    <source>
        <dbReference type="ARBA" id="ARBA00022490"/>
    </source>
</evidence>
<evidence type="ECO:0000256" key="14">
    <source>
        <dbReference type="ARBA" id="ARBA00024827"/>
    </source>
</evidence>
<keyword evidence="12" id="KW-0902">Two-component regulatory system</keyword>
<dbReference type="PRINTS" id="PR00344">
    <property type="entry name" value="BCTRLSENSOR"/>
</dbReference>
<dbReference type="SUPFAM" id="SSF63829">
    <property type="entry name" value="Calcium-dependent phosphotriesterase"/>
    <property type="match status" value="2"/>
</dbReference>
<dbReference type="EC" id="2.7.13.3" evidence="4"/>
<gene>
    <name evidence="18" type="ORF">GETHPA_24110</name>
</gene>
<keyword evidence="13" id="KW-0411">Iron-sulfur</keyword>
<evidence type="ECO:0000313" key="19">
    <source>
        <dbReference type="Proteomes" id="UP001165089"/>
    </source>
</evidence>
<sequence length="997" mass="109123">MAYASPFMEMPANGVRAPWARRGGKGWLLLLALGLAGWPARALDPARALPACAHRFWNTENGLLQDTATALLESRDGFLWIGAEEGLVRFDGARFVPFSRVNAPTFTNTGVRCLADTTDGALWIGTSQPGLYRLRGGAFTRLGSEQGLPDIPIRRLFRDRQGTLWAAPEEGPLLRLEGARFQAVPCDAAHLRIRALAQGPDGTLWAGGADSGLWRLHDGRLVLSALTPGEISALDVTPDGQVWVGTRTGGLLAYHQGRLETPAWARALPASAILTLLADREGSLWIGTDRAGLFRHTPDGRLERPPWGATGPWGVLSLLEDSSGALWVGTENRGLHLISEVPFQPVPGPGNDPQAPVRMVCEDAGGTVWCLLGDHRLAVLQGGQVTRFPTGALLERSGASALWPRRAGGLWVGTPDGDILLFERGGARRLAPSLGDAVLALYEDPGGSLWVSTVRQGLRRLAPGGGDELLFPADQGVVAMAGGGQEPLYLGSRSRGLGRMEKGQVHWLGGAEGLDSLSVLSLRLDETGDLWVGTQDGLRLYREGAFQRFPALPEPLRMAIHAILEDTDGRLWVTTRQGVVRVDKAALLATLDRPGPVPLVSFDQRDGLPSREMNQGPQPAAWRTQEGDLCLPTGRGLAVLDARLRPPAAPRLQVHLEQVLSDERALPLASGMTLPPGVHRLEIHYTATCLSAGERIRFRYRLAGFDQSWNEVGQRRFAVYSNLPPGRYHFLLEAWNPEDDGPPKQTGFDLTLEPYLYQRPVFWAFCGLVVLAFAGWLHRLRLQQLEARSAVLAERNRMAREIHDHLAQGFTGVLLQMEAAEALLGRLQGDPKPVLTRLEHARQLASDSLQEARRSVMALRPRKPEGTDLLGAIRLLADRLLVGTDIRVDLAQSGRPRSLSEAMEEELLRMAQETLTNALRHGRARAIQVLLAWEGRRVRLSIQDDGRGFDPKAQSAGYGMRSIRETLRRLRGRLDVESRPGAGARITITLPLRRWRP</sequence>
<feature type="domain" description="Histidine kinase" evidence="17">
    <location>
        <begin position="904"/>
        <end position="994"/>
    </location>
</feature>
<dbReference type="PROSITE" id="PS50109">
    <property type="entry name" value="HIS_KIN"/>
    <property type="match status" value="1"/>
</dbReference>
<dbReference type="Gene3D" id="1.20.5.1930">
    <property type="match status" value="1"/>
</dbReference>
<dbReference type="GO" id="GO:0016301">
    <property type="term" value="F:kinase activity"/>
    <property type="evidence" value="ECO:0007669"/>
    <property type="project" value="UniProtKB-KW"/>
</dbReference>
<dbReference type="SMART" id="SM00387">
    <property type="entry name" value="HATPase_c"/>
    <property type="match status" value="1"/>
</dbReference>
<accession>A0ABQ5Q8C6</accession>
<evidence type="ECO:0000256" key="3">
    <source>
        <dbReference type="ARBA" id="ARBA00004496"/>
    </source>
</evidence>
<evidence type="ECO:0000256" key="16">
    <source>
        <dbReference type="SAM" id="MobiDB-lite"/>
    </source>
</evidence>
<comment type="cofactor">
    <cofactor evidence="2">
        <name>[4Fe-4S] cluster</name>
        <dbReference type="ChEBI" id="CHEBI:49883"/>
    </cofactor>
</comment>
<keyword evidence="6" id="KW-0004">4Fe-4S</keyword>
<dbReference type="InterPro" id="IPR036890">
    <property type="entry name" value="HATPase_C_sf"/>
</dbReference>
<dbReference type="InterPro" id="IPR011712">
    <property type="entry name" value="Sig_transdc_His_kin_sub3_dim/P"/>
</dbReference>
<evidence type="ECO:0000256" key="1">
    <source>
        <dbReference type="ARBA" id="ARBA00000085"/>
    </source>
</evidence>
<protein>
    <recommendedName>
        <fullName evidence="5">Oxygen sensor histidine kinase NreB</fullName>
        <ecNumber evidence="4">2.7.13.3</ecNumber>
    </recommendedName>
    <alternativeName>
        <fullName evidence="15">Nitrogen regulation protein B</fullName>
    </alternativeName>
</protein>
<proteinExistence type="predicted"/>
<dbReference type="Pfam" id="PF07494">
    <property type="entry name" value="Reg_prop"/>
    <property type="match status" value="2"/>
</dbReference>
<evidence type="ECO:0000256" key="5">
    <source>
        <dbReference type="ARBA" id="ARBA00017322"/>
    </source>
</evidence>
<comment type="function">
    <text evidence="14">Member of the two-component regulatory system NreB/NreC involved in the control of dissimilatory nitrate/nitrite reduction in response to oxygen. NreB functions as a direct oxygen sensor histidine kinase which is autophosphorylated, in the absence of oxygen, probably at the conserved histidine residue, and transfers its phosphate group probably to a conserved aspartate residue of NreC. NreB/NreC activates the expression of the nitrate (narGHJI) and nitrite (nir) reductase operons, as well as the putative nitrate transporter gene narT.</text>
</comment>
<comment type="subcellular location">
    <subcellularLocation>
        <location evidence="3">Cytoplasm</location>
    </subcellularLocation>
</comment>
<comment type="catalytic activity">
    <reaction evidence="1">
        <text>ATP + protein L-histidine = ADP + protein N-phospho-L-histidine.</text>
        <dbReference type="EC" id="2.7.13.3"/>
    </reaction>
</comment>
<dbReference type="InterPro" id="IPR005467">
    <property type="entry name" value="His_kinase_dom"/>
</dbReference>
<dbReference type="InterPro" id="IPR003594">
    <property type="entry name" value="HATPase_dom"/>
</dbReference>
<dbReference type="PANTHER" id="PTHR24421:SF62">
    <property type="entry name" value="SENSORY TRANSDUCTION HISTIDINE KINASE"/>
    <property type="match status" value="1"/>
</dbReference>
<evidence type="ECO:0000256" key="8">
    <source>
        <dbReference type="ARBA" id="ARBA00022679"/>
    </source>
</evidence>
<feature type="region of interest" description="Disordered" evidence="16">
    <location>
        <begin position="604"/>
        <end position="623"/>
    </location>
</feature>
<dbReference type="InterPro" id="IPR015943">
    <property type="entry name" value="WD40/YVTN_repeat-like_dom_sf"/>
</dbReference>
<dbReference type="Pfam" id="PF02518">
    <property type="entry name" value="HATPase_c"/>
    <property type="match status" value="1"/>
</dbReference>
<keyword evidence="9" id="KW-0479">Metal-binding</keyword>
<evidence type="ECO:0000256" key="11">
    <source>
        <dbReference type="ARBA" id="ARBA00023004"/>
    </source>
</evidence>
<reference evidence="18 19" key="1">
    <citation type="journal article" date="2023" name="Antonie Van Leeuwenhoek">
        <title>Mesoterricola silvestris gen. nov., sp. nov., Mesoterricola sediminis sp. nov., Geothrix oryzae sp. nov., Geothrix edaphica sp. nov., Geothrix rubra sp. nov., and Geothrix limicola sp. nov., six novel members of Acidobacteriota isolated from soils.</title>
        <authorList>
            <person name="Itoh H."/>
            <person name="Sugisawa Y."/>
            <person name="Mise K."/>
            <person name="Xu Z."/>
            <person name="Kuniyasu M."/>
            <person name="Ushijima N."/>
            <person name="Kawano K."/>
            <person name="Kobayashi E."/>
            <person name="Shiratori Y."/>
            <person name="Masuda Y."/>
            <person name="Senoo K."/>
        </authorList>
    </citation>
    <scope>NUCLEOTIDE SEQUENCE [LARGE SCALE GENOMIC DNA]</scope>
    <source>
        <strain evidence="18 19">Red803</strain>
    </source>
</reference>
<evidence type="ECO:0000256" key="6">
    <source>
        <dbReference type="ARBA" id="ARBA00022485"/>
    </source>
</evidence>
<evidence type="ECO:0000256" key="4">
    <source>
        <dbReference type="ARBA" id="ARBA00012438"/>
    </source>
</evidence>
<keyword evidence="11" id="KW-0408">Iron</keyword>
<dbReference type="InterPro" id="IPR004358">
    <property type="entry name" value="Sig_transdc_His_kin-like_C"/>
</dbReference>
<dbReference type="EMBL" id="BSDD01000004">
    <property type="protein sequence ID" value="GLH70878.1"/>
    <property type="molecule type" value="Genomic_DNA"/>
</dbReference>
<evidence type="ECO:0000256" key="15">
    <source>
        <dbReference type="ARBA" id="ARBA00030800"/>
    </source>
</evidence>
<dbReference type="RefSeq" id="WP_285726533.1">
    <property type="nucleotide sequence ID" value="NZ_BSDD01000004.1"/>
</dbReference>
<dbReference type="PANTHER" id="PTHR24421">
    <property type="entry name" value="NITRATE/NITRITE SENSOR PROTEIN NARX-RELATED"/>
    <property type="match status" value="1"/>
</dbReference>
<keyword evidence="8" id="KW-0808">Transferase</keyword>
<organism evidence="18 19">
    <name type="scientific">Geothrix rubra</name>
    <dbReference type="NCBI Taxonomy" id="2927977"/>
    <lineage>
        <taxon>Bacteria</taxon>
        <taxon>Pseudomonadati</taxon>
        <taxon>Acidobacteriota</taxon>
        <taxon>Holophagae</taxon>
        <taxon>Holophagales</taxon>
        <taxon>Holophagaceae</taxon>
        <taxon>Geothrix</taxon>
    </lineage>
</organism>
<dbReference type="InterPro" id="IPR011110">
    <property type="entry name" value="Reg_prop"/>
</dbReference>
<evidence type="ECO:0000256" key="9">
    <source>
        <dbReference type="ARBA" id="ARBA00022723"/>
    </source>
</evidence>
<dbReference type="Pfam" id="PF07730">
    <property type="entry name" value="HisKA_3"/>
    <property type="match status" value="1"/>
</dbReference>
<evidence type="ECO:0000256" key="12">
    <source>
        <dbReference type="ARBA" id="ARBA00023012"/>
    </source>
</evidence>
<dbReference type="Proteomes" id="UP001165089">
    <property type="component" value="Unassembled WGS sequence"/>
</dbReference>
<dbReference type="Pfam" id="PF07495">
    <property type="entry name" value="Y_Y_Y"/>
    <property type="match status" value="1"/>
</dbReference>
<dbReference type="CDD" id="cd16917">
    <property type="entry name" value="HATPase_UhpB-NarQ-NarX-like"/>
    <property type="match status" value="1"/>
</dbReference>
<keyword evidence="10 18" id="KW-0418">Kinase</keyword>
<evidence type="ECO:0000256" key="10">
    <source>
        <dbReference type="ARBA" id="ARBA00022777"/>
    </source>
</evidence>
<name>A0ABQ5Q8C6_9BACT</name>
<dbReference type="InterPro" id="IPR050482">
    <property type="entry name" value="Sensor_HK_TwoCompSys"/>
</dbReference>
<dbReference type="SUPFAM" id="SSF55874">
    <property type="entry name" value="ATPase domain of HSP90 chaperone/DNA topoisomerase II/histidine kinase"/>
    <property type="match status" value="1"/>
</dbReference>
<keyword evidence="7" id="KW-0963">Cytoplasm</keyword>
<dbReference type="Gene3D" id="3.30.565.10">
    <property type="entry name" value="Histidine kinase-like ATPase, C-terminal domain"/>
    <property type="match status" value="1"/>
</dbReference>
<dbReference type="Gene3D" id="2.130.10.10">
    <property type="entry name" value="YVTN repeat-like/Quinoprotein amine dehydrogenase"/>
    <property type="match status" value="2"/>
</dbReference>
<evidence type="ECO:0000313" key="18">
    <source>
        <dbReference type="EMBL" id="GLH70878.1"/>
    </source>
</evidence>
<comment type="caution">
    <text evidence="18">The sequence shown here is derived from an EMBL/GenBank/DDBJ whole genome shotgun (WGS) entry which is preliminary data.</text>
</comment>
<dbReference type="Gene3D" id="2.60.40.10">
    <property type="entry name" value="Immunoglobulins"/>
    <property type="match status" value="1"/>
</dbReference>
<evidence type="ECO:0000256" key="13">
    <source>
        <dbReference type="ARBA" id="ARBA00023014"/>
    </source>
</evidence>
<keyword evidence="19" id="KW-1185">Reference proteome</keyword>
<evidence type="ECO:0000259" key="17">
    <source>
        <dbReference type="PROSITE" id="PS50109"/>
    </source>
</evidence>
<evidence type="ECO:0000256" key="2">
    <source>
        <dbReference type="ARBA" id="ARBA00001966"/>
    </source>
</evidence>
<dbReference type="InterPro" id="IPR011123">
    <property type="entry name" value="Y_Y_Y"/>
</dbReference>